<evidence type="ECO:0000256" key="1">
    <source>
        <dbReference type="SAM" id="MobiDB-lite"/>
    </source>
</evidence>
<protein>
    <submittedName>
        <fullName evidence="2">Uncharacterized protein</fullName>
    </submittedName>
</protein>
<dbReference type="Gene3D" id="1.20.120.520">
    <property type="entry name" value="nmb1532 protein domain like"/>
    <property type="match status" value="1"/>
</dbReference>
<dbReference type="Proteomes" id="UP000494119">
    <property type="component" value="Unassembled WGS sequence"/>
</dbReference>
<accession>A0A6J5GN17</accession>
<feature type="region of interest" description="Disordered" evidence="1">
    <location>
        <begin position="238"/>
        <end position="257"/>
    </location>
</feature>
<reference evidence="2 3" key="1">
    <citation type="submission" date="2020-04" db="EMBL/GenBank/DDBJ databases">
        <authorList>
            <person name="De Canck E."/>
        </authorList>
    </citation>
    <scope>NUCLEOTIDE SEQUENCE [LARGE SCALE GENOMIC DNA]</scope>
    <source>
        <strain evidence="2 3">LMG 28688</strain>
    </source>
</reference>
<dbReference type="AlphaFoldDB" id="A0A6J5GN17"/>
<name>A0A6J5GN17_9BURK</name>
<evidence type="ECO:0000313" key="2">
    <source>
        <dbReference type="EMBL" id="CAB3802727.1"/>
    </source>
</evidence>
<sequence>MAMGIPCRVTALFSTQPAHEVLNAVRLSGCDTIVTVRGPAETAVPGSKAFDLRALATVPVLTFGIGATPPRIPALDVLRTEYRRHAALLRQWLCVLSDQDASNAQSLRAHCAGLRETVEHIRSTVHPLQRRKELTLYGRLRRRVESVRAEIDEVLLLGRREHELLGELELLVARPEGGVEAAEVLSVLDRYAQRVWTIRGREEGIILAAARRHLTAADWERLHAEFIHACRTGDAEKRADRTGLDGARPETGTNRSL</sequence>
<gene>
    <name evidence="2" type="ORF">LMG28688_05624</name>
</gene>
<organism evidence="2 3">
    <name type="scientific">Paraburkholderia caffeinitolerans</name>
    <dbReference type="NCBI Taxonomy" id="1723730"/>
    <lineage>
        <taxon>Bacteria</taxon>
        <taxon>Pseudomonadati</taxon>
        <taxon>Pseudomonadota</taxon>
        <taxon>Betaproteobacteria</taxon>
        <taxon>Burkholderiales</taxon>
        <taxon>Burkholderiaceae</taxon>
        <taxon>Paraburkholderia</taxon>
    </lineage>
</organism>
<evidence type="ECO:0000313" key="3">
    <source>
        <dbReference type="Proteomes" id="UP000494119"/>
    </source>
</evidence>
<keyword evidence="3" id="KW-1185">Reference proteome</keyword>
<dbReference type="EMBL" id="CADIKL010000038">
    <property type="protein sequence ID" value="CAB3802727.1"/>
    <property type="molecule type" value="Genomic_DNA"/>
</dbReference>
<proteinExistence type="predicted"/>